<dbReference type="STRING" id="33007.HMPREF3198_00145"/>
<evidence type="ECO:0000313" key="2">
    <source>
        <dbReference type="EMBL" id="PKY72230.1"/>
    </source>
</evidence>
<name>A0A2I1IM70_9ACTO</name>
<protein>
    <submittedName>
        <fullName evidence="2">Prevent-host-death family protein</fullName>
    </submittedName>
</protein>
<feature type="region of interest" description="Disordered" evidence="1">
    <location>
        <begin position="1224"/>
        <end position="1264"/>
    </location>
</feature>
<gene>
    <name evidence="2" type="ORF">CYJ19_05085</name>
</gene>
<feature type="region of interest" description="Disordered" evidence="1">
    <location>
        <begin position="1"/>
        <end position="26"/>
    </location>
</feature>
<dbReference type="GeneID" id="35866795"/>
<dbReference type="EMBL" id="PKKO01000003">
    <property type="protein sequence ID" value="PKY72230.1"/>
    <property type="molecule type" value="Genomic_DNA"/>
</dbReference>
<dbReference type="RefSeq" id="WP_024331894.1">
    <property type="nucleotide sequence ID" value="NZ_JASOXK010000005.1"/>
</dbReference>
<evidence type="ECO:0000313" key="3">
    <source>
        <dbReference type="Proteomes" id="UP000235122"/>
    </source>
</evidence>
<reference evidence="2 3" key="1">
    <citation type="submission" date="2017-12" db="EMBL/GenBank/DDBJ databases">
        <title>Phylogenetic diversity of female urinary microbiome.</title>
        <authorList>
            <person name="Thomas-White K."/>
            <person name="Wolfe A.J."/>
        </authorList>
    </citation>
    <scope>NUCLEOTIDE SEQUENCE [LARGE SCALE GENOMIC DNA]</scope>
    <source>
        <strain evidence="2 3">UMB0402</strain>
    </source>
</reference>
<sequence>MSKNDRFSKLRPGRGQERTGSSRGELVEAALQDWTEQLRREDSTAPSLPTLELSAAHPTGLAQLYAGRPTRLTNLVREPNALAHARMRAHDLLAAQNELSSGQGAVPMHLGVGTASWAETAQGTSSAHSVTALLRPLTMQLAEDDDILLTLRPGLILNQELAQALEQKGLRLDISQFDKAGDFSPLNALRFLREAGSLNLVGFDMYESLTLGVFVKPADILTADLRKLRERAGESTLVAALAGDTTARSALAVPLADPIRTDRDPHTEQGVGLLDPVQHDALDAVAAGRSLVLDTPPASERAQTIAAILIDAAASGKRVLYVPGERRAGTALVAYLRKLGLDDLVLDLSDSTEWDSKGEAALRHAITVEPKKTQDADLVEEIRTELSNVREKLGGYTAALHRPEPNWGISPYDALQVLTDLTAGSSGPRTRVRFSKERLDKIAEDGAAAAREVLQEASQLGIFKAGKQTNPWHGAVISAPEAVAETVECVQRISIQSLPQVRANIGRVARETGLTQAHNLADWAEQLELLSGVRESLDVFMPMVFERSAADMMIATASKEWRKERALNMKGSTRRRLVKQARDMVRPGVKVQDLHTELARVQNLRSIWAEHGDTAGWPKLPGGLDEMINVNQALRADLKAIAPFFSTVHGDLTKMPVDDLVRLMDALAQDKEGAAKLPDRVKVLKRIKGMGLEELVDDLRERQVPDYLIPAELDLAWWASALSVMLSGDERLAHYTGKTLAGLSTQLRNLEREQERSLVPQARFKIAQQVRRRLLDDRDQAGLLYEALGPDRDLPLPKILSDYPISAYVMPIRIVPPVQVASLLDAKARIDVVVLDGVERLEVAQLLPAICRASQVVVAGDVRRKLGGAVAEIAKLLPHITVPPALARSNEAVTEFLASHGYGRDVFAVPVPRASSALKLHLVDGRGMPAPGLSAIESSADEVEAVVDLVIEHALSRSDESLAVITLNARHAQRIREAIISAVADSPAIDSFFNPASAEPFVTLDAAHAAGLRRDRIILSVGYAKTPHGRVLHDFGAIGGASGPSLLVDALSAVRGDLDVVASFAPQDVDKSRLSTEGARMLVDLIESAQESGKALSPIQLAQLSTEEESEPDRLLVDLAERLYRLGLTVLPNLGSAQGVRIPLAIGHPAFPDELLVAVLTDNVAYASEPSLRRRELLLPARLGEFGWGVYMVYSTAVFMNPQAEAEAILNLVLDMVDDLQGETAVSPAPEQSEAKTDELEVDEAGEAVEPVPERKDPRPPIAPGLPLTAYGDDQLDEMAKWIASDGLDRTESQMVAELIAQLQLVRRGAQVNAVLANVARRNGALPDEEN</sequence>
<keyword evidence="3" id="KW-1185">Reference proteome</keyword>
<evidence type="ECO:0000256" key="1">
    <source>
        <dbReference type="SAM" id="MobiDB-lite"/>
    </source>
</evidence>
<dbReference type="Proteomes" id="UP000235122">
    <property type="component" value="Unassembled WGS sequence"/>
</dbReference>
<accession>A0A2I1IM70</accession>
<comment type="caution">
    <text evidence="2">The sequence shown here is derived from an EMBL/GenBank/DDBJ whole genome shotgun (WGS) entry which is preliminary data.</text>
</comment>
<organism evidence="2 3">
    <name type="scientific">Winkia neuii</name>
    <dbReference type="NCBI Taxonomy" id="33007"/>
    <lineage>
        <taxon>Bacteria</taxon>
        <taxon>Bacillati</taxon>
        <taxon>Actinomycetota</taxon>
        <taxon>Actinomycetes</taxon>
        <taxon>Actinomycetales</taxon>
        <taxon>Actinomycetaceae</taxon>
        <taxon>Winkia</taxon>
    </lineage>
</organism>
<proteinExistence type="predicted"/>